<dbReference type="GO" id="GO:0007031">
    <property type="term" value="P:peroxisome organization"/>
    <property type="evidence" value="ECO:0007669"/>
    <property type="project" value="InterPro"/>
</dbReference>
<dbReference type="InterPro" id="IPR029067">
    <property type="entry name" value="CDC48_domain_2-like_sf"/>
</dbReference>
<reference evidence="5 6" key="1">
    <citation type="submission" date="2020-04" db="EMBL/GenBank/DDBJ databases">
        <title>Perkinsus chesapeaki whole genome sequence.</title>
        <authorList>
            <person name="Bogema D.R."/>
        </authorList>
    </citation>
    <scope>NUCLEOTIDE SEQUENCE [LARGE SCALE GENOMIC DNA]</scope>
    <source>
        <strain evidence="5">ATCC PRA-425</strain>
    </source>
</reference>
<evidence type="ECO:0000256" key="2">
    <source>
        <dbReference type="ARBA" id="ARBA00022840"/>
    </source>
</evidence>
<organism evidence="5 6">
    <name type="scientific">Perkinsus chesapeaki</name>
    <name type="common">Clam parasite</name>
    <name type="synonym">Perkinsus andrewsi</name>
    <dbReference type="NCBI Taxonomy" id="330153"/>
    <lineage>
        <taxon>Eukaryota</taxon>
        <taxon>Sar</taxon>
        <taxon>Alveolata</taxon>
        <taxon>Perkinsozoa</taxon>
        <taxon>Perkinsea</taxon>
        <taxon>Perkinsida</taxon>
        <taxon>Perkinsidae</taxon>
        <taxon>Perkinsus</taxon>
    </lineage>
</organism>
<dbReference type="SUPFAM" id="SSF54585">
    <property type="entry name" value="Cdc48 domain 2-like"/>
    <property type="match status" value="1"/>
</dbReference>
<keyword evidence="2" id="KW-0067">ATP-binding</keyword>
<dbReference type="Gene3D" id="3.10.330.10">
    <property type="match status" value="1"/>
</dbReference>
<keyword evidence="1" id="KW-0547">Nucleotide-binding</keyword>
<feature type="region of interest" description="Disordered" evidence="3">
    <location>
        <begin position="288"/>
        <end position="317"/>
    </location>
</feature>
<dbReference type="GO" id="GO:0005524">
    <property type="term" value="F:ATP binding"/>
    <property type="evidence" value="ECO:0007669"/>
    <property type="project" value="UniProtKB-KW"/>
</dbReference>
<protein>
    <recommendedName>
        <fullName evidence="4">Peroxisomal ATPase PEX1 N-terminal C-lobe domain-containing protein</fullName>
    </recommendedName>
</protein>
<feature type="domain" description="Peroxisomal ATPase PEX1 N-terminal C-lobe" evidence="4">
    <location>
        <begin position="103"/>
        <end position="146"/>
    </location>
</feature>
<dbReference type="OrthoDB" id="424456at2759"/>
<accession>A0A7J6LFG1</accession>
<dbReference type="Proteomes" id="UP000591131">
    <property type="component" value="Unassembled WGS sequence"/>
</dbReference>
<name>A0A7J6LFG1_PERCH</name>
<dbReference type="InterPro" id="IPR015342">
    <property type="entry name" value="PEX1-N_C-lobe"/>
</dbReference>
<evidence type="ECO:0000256" key="3">
    <source>
        <dbReference type="SAM" id="MobiDB-lite"/>
    </source>
</evidence>
<evidence type="ECO:0000259" key="4">
    <source>
        <dbReference type="Pfam" id="PF09262"/>
    </source>
</evidence>
<gene>
    <name evidence="5" type="ORF">FOL47_008249</name>
</gene>
<dbReference type="GO" id="GO:0005777">
    <property type="term" value="C:peroxisome"/>
    <property type="evidence" value="ECO:0007669"/>
    <property type="project" value="InterPro"/>
</dbReference>
<comment type="caution">
    <text evidence="5">The sequence shown here is derived from an EMBL/GenBank/DDBJ whole genome shotgun (WGS) entry which is preliminary data.</text>
</comment>
<evidence type="ECO:0000313" key="5">
    <source>
        <dbReference type="EMBL" id="KAF4657886.1"/>
    </source>
</evidence>
<proteinExistence type="predicted"/>
<dbReference type="EMBL" id="JAAPAO010000519">
    <property type="protein sequence ID" value="KAF4657886.1"/>
    <property type="molecule type" value="Genomic_DNA"/>
</dbReference>
<dbReference type="Pfam" id="PF09262">
    <property type="entry name" value="PEX-1N"/>
    <property type="match status" value="1"/>
</dbReference>
<keyword evidence="6" id="KW-1185">Reference proteome</keyword>
<evidence type="ECO:0000313" key="6">
    <source>
        <dbReference type="Proteomes" id="UP000591131"/>
    </source>
</evidence>
<dbReference type="AlphaFoldDB" id="A0A7J6LFG1"/>
<sequence>MSSLVKLKVSIKTVTTGDFISLHPDDSHSLFHGLASTGHFCRVVKVKPSTAGSDQYVGWAGHSATNKGTVEVSKPFASALGWVEGQLLELSGVDKVAKNTEPIVIRPCSSDDWEVVELQAQYLESALLSQIAVLYPGLKFPLWPEGGGKPIFMEAVWDASDGQQNSVPFRLLSDSDELAIEARPRKLLVPDSSAEVKRLCRIVCDGDVFPMDLYDKFAVTCVLHRSAGVTTGVVQLGDAIIAPCVVNNDLVDPGYALLHPLLAAHYPDVVQEAAPVLAPMSHHVAKVGPDEGPCPSGVGHGPDSVASSSFRGRVTRR</sequence>
<evidence type="ECO:0000256" key="1">
    <source>
        <dbReference type="ARBA" id="ARBA00022741"/>
    </source>
</evidence>